<dbReference type="EMBL" id="BSXS01007002">
    <property type="protein sequence ID" value="GME86815.1"/>
    <property type="molecule type" value="Genomic_DNA"/>
</dbReference>
<dbReference type="Proteomes" id="UP001165064">
    <property type="component" value="Unassembled WGS sequence"/>
</dbReference>
<evidence type="ECO:0000313" key="1">
    <source>
        <dbReference type="EMBL" id="GME86815.1"/>
    </source>
</evidence>
<name>A0ACB5TEB2_AMBMO</name>
<comment type="caution">
    <text evidence="1">The sequence shown here is derived from an EMBL/GenBank/DDBJ whole genome shotgun (WGS) entry which is preliminary data.</text>
</comment>
<protein>
    <submittedName>
        <fullName evidence="1">Unnamed protein product</fullName>
    </submittedName>
</protein>
<organism evidence="1 2">
    <name type="scientific">Ambrosiozyma monospora</name>
    <name type="common">Yeast</name>
    <name type="synonym">Endomycopsis monosporus</name>
    <dbReference type="NCBI Taxonomy" id="43982"/>
    <lineage>
        <taxon>Eukaryota</taxon>
        <taxon>Fungi</taxon>
        <taxon>Dikarya</taxon>
        <taxon>Ascomycota</taxon>
        <taxon>Saccharomycotina</taxon>
        <taxon>Pichiomycetes</taxon>
        <taxon>Pichiales</taxon>
        <taxon>Pichiaceae</taxon>
        <taxon>Ambrosiozyma</taxon>
    </lineage>
</organism>
<reference evidence="1" key="1">
    <citation type="submission" date="2023-04" db="EMBL/GenBank/DDBJ databases">
        <title>Ambrosiozyma monospora NBRC 10751.</title>
        <authorList>
            <person name="Ichikawa N."/>
            <person name="Sato H."/>
            <person name="Tonouchi N."/>
        </authorList>
    </citation>
    <scope>NUCLEOTIDE SEQUENCE</scope>
    <source>
        <strain evidence="1">NBRC 10751</strain>
    </source>
</reference>
<evidence type="ECO:0000313" key="2">
    <source>
        <dbReference type="Proteomes" id="UP001165064"/>
    </source>
</evidence>
<gene>
    <name evidence="1" type="ORF">Amon02_000810100</name>
</gene>
<proteinExistence type="predicted"/>
<keyword evidence="2" id="KW-1185">Reference proteome</keyword>
<sequence length="430" mass="48091">MKLLSANVPKSSNFYVAYMILQGFSISGGSLLQVVTLILFFVMGKLFDNTPRKKWSRFVNLNVTKWGTTFPVYTNLAVIMFTYAIISPIILLFGAAGFFCLYVTYVHNTVYVDNKCPDTMGKHYPRALFQTMVGVYLGEGCMVALFLFSKSWGCVFLEAILLAFTAWFHMNLNDAFDHLMSVLPNTVMRPLDGQSETLSWAPSSATMALNKNTGGAASISNYEYDEDDTGSPFRDPSLYDNASGVGTFKEKNTRYRPAAARTALDILKGDLDDSEKQDLRSVPLLADGDDYSSSSKKANCVVQFFKPASYLSFYTLRSYLPASYSELPHEDPEWLKHAYDYPDVSAKCPILWIPKDPMGLSTAEIEHLKGIIEVSDEGAYFNEKGDIVWAGSPPTLENDDPFAVDDLDSRKKFYIEDEDSVFASRIKTIT</sequence>
<accession>A0ACB5TEB2</accession>